<evidence type="ECO:0000313" key="3">
    <source>
        <dbReference type="Proteomes" id="UP001501586"/>
    </source>
</evidence>
<keyword evidence="3" id="KW-1185">Reference proteome</keyword>
<evidence type="ECO:0008006" key="4">
    <source>
        <dbReference type="Google" id="ProtNLM"/>
    </source>
</evidence>
<dbReference type="Proteomes" id="UP001501586">
    <property type="component" value="Unassembled WGS sequence"/>
</dbReference>
<name>A0ABP8EIG4_9MICO</name>
<organism evidence="2 3">
    <name type="scientific">Brevibacterium daeguense</name>
    <dbReference type="NCBI Taxonomy" id="909936"/>
    <lineage>
        <taxon>Bacteria</taxon>
        <taxon>Bacillati</taxon>
        <taxon>Actinomycetota</taxon>
        <taxon>Actinomycetes</taxon>
        <taxon>Micrococcales</taxon>
        <taxon>Brevibacteriaceae</taxon>
        <taxon>Brevibacterium</taxon>
    </lineage>
</organism>
<feature type="region of interest" description="Disordered" evidence="1">
    <location>
        <begin position="143"/>
        <end position="166"/>
    </location>
</feature>
<sequence length="166" mass="17303">MQVSHTPAAVSASFDDPNLVSAAGLVPVMRLAQDAGLGQLAQQWLSVPTDKGANAGAKVSSLVAGMVAGADSIDDMAVLRHGAMAKLCHRIYAPSTLGSFLRAFTFGHVRQLDAIASRLLQGLTGQAPLLVYEKDRYTFLDVDDRSSRSTATPSRAPGTGIPEPGA</sequence>
<reference evidence="3" key="1">
    <citation type="journal article" date="2019" name="Int. J. Syst. Evol. Microbiol.">
        <title>The Global Catalogue of Microorganisms (GCM) 10K type strain sequencing project: providing services to taxonomists for standard genome sequencing and annotation.</title>
        <authorList>
            <consortium name="The Broad Institute Genomics Platform"/>
            <consortium name="The Broad Institute Genome Sequencing Center for Infectious Disease"/>
            <person name="Wu L."/>
            <person name="Ma J."/>
        </authorList>
    </citation>
    <scope>NUCLEOTIDE SEQUENCE [LARGE SCALE GENOMIC DNA]</scope>
    <source>
        <strain evidence="3">JCM 17458</strain>
    </source>
</reference>
<dbReference type="EMBL" id="BAABAZ010000004">
    <property type="protein sequence ID" value="GAA4283733.1"/>
    <property type="molecule type" value="Genomic_DNA"/>
</dbReference>
<comment type="caution">
    <text evidence="2">The sequence shown here is derived from an EMBL/GenBank/DDBJ whole genome shotgun (WGS) entry which is preliminary data.</text>
</comment>
<evidence type="ECO:0000256" key="1">
    <source>
        <dbReference type="SAM" id="MobiDB-lite"/>
    </source>
</evidence>
<gene>
    <name evidence="2" type="ORF">GCM10022261_12640</name>
</gene>
<protein>
    <recommendedName>
        <fullName evidence="4">IS1380 family transposase</fullName>
    </recommendedName>
</protein>
<proteinExistence type="predicted"/>
<accession>A0ABP8EIG4</accession>
<evidence type="ECO:0000313" key="2">
    <source>
        <dbReference type="EMBL" id="GAA4283733.1"/>
    </source>
</evidence>
<feature type="compositionally biased region" description="Low complexity" evidence="1">
    <location>
        <begin position="148"/>
        <end position="157"/>
    </location>
</feature>